<dbReference type="SUPFAM" id="SSF103481">
    <property type="entry name" value="Multidrug resistance efflux transporter EmrE"/>
    <property type="match status" value="1"/>
</dbReference>
<feature type="transmembrane region" description="Helical" evidence="6">
    <location>
        <begin position="261"/>
        <end position="278"/>
    </location>
</feature>
<proteinExistence type="predicted"/>
<reference evidence="9" key="1">
    <citation type="journal article" date="2019" name="Int. J. Syst. Evol. Microbiol.">
        <title>The Global Catalogue of Microorganisms (GCM) 10K type strain sequencing project: providing services to taxonomists for standard genome sequencing and annotation.</title>
        <authorList>
            <consortium name="The Broad Institute Genomics Platform"/>
            <consortium name="The Broad Institute Genome Sequencing Center for Infectious Disease"/>
            <person name="Wu L."/>
            <person name="Ma J."/>
        </authorList>
    </citation>
    <scope>NUCLEOTIDE SEQUENCE [LARGE SCALE GENOMIC DNA]</scope>
    <source>
        <strain evidence="9">JCM 18715</strain>
    </source>
</reference>
<evidence type="ECO:0000313" key="8">
    <source>
        <dbReference type="EMBL" id="GAA5166542.1"/>
    </source>
</evidence>
<evidence type="ECO:0000256" key="2">
    <source>
        <dbReference type="ARBA" id="ARBA00022475"/>
    </source>
</evidence>
<keyword evidence="9" id="KW-1185">Reference proteome</keyword>
<feature type="transmembrane region" description="Helical" evidence="6">
    <location>
        <begin position="194"/>
        <end position="217"/>
    </location>
</feature>
<feature type="transmembrane region" description="Helical" evidence="6">
    <location>
        <begin position="229"/>
        <end position="249"/>
    </location>
</feature>
<feature type="domain" description="EamA" evidence="7">
    <location>
        <begin position="167"/>
        <end position="300"/>
    </location>
</feature>
<dbReference type="InterPro" id="IPR051258">
    <property type="entry name" value="Diverse_Substrate_Transporter"/>
</dbReference>
<dbReference type="PANTHER" id="PTHR42920">
    <property type="entry name" value="OS03G0707200 PROTEIN-RELATED"/>
    <property type="match status" value="1"/>
</dbReference>
<evidence type="ECO:0000256" key="6">
    <source>
        <dbReference type="SAM" id="Phobius"/>
    </source>
</evidence>
<accession>A0ABP9QRV4</accession>
<feature type="transmembrane region" description="Helical" evidence="6">
    <location>
        <begin position="76"/>
        <end position="100"/>
    </location>
</feature>
<gene>
    <name evidence="8" type="ORF">GCM10025770_23820</name>
</gene>
<evidence type="ECO:0000256" key="5">
    <source>
        <dbReference type="ARBA" id="ARBA00023136"/>
    </source>
</evidence>
<feature type="transmembrane region" description="Helical" evidence="6">
    <location>
        <begin position="162"/>
        <end position="182"/>
    </location>
</feature>
<keyword evidence="3 6" id="KW-0812">Transmembrane</keyword>
<feature type="transmembrane region" description="Helical" evidence="6">
    <location>
        <begin position="44"/>
        <end position="64"/>
    </location>
</feature>
<evidence type="ECO:0000259" key="7">
    <source>
        <dbReference type="Pfam" id="PF00892"/>
    </source>
</evidence>
<keyword evidence="2" id="KW-1003">Cell membrane</keyword>
<protein>
    <submittedName>
        <fullName evidence="8">DMT family transporter</fullName>
    </submittedName>
</protein>
<evidence type="ECO:0000256" key="1">
    <source>
        <dbReference type="ARBA" id="ARBA00004651"/>
    </source>
</evidence>
<sequence>MSSQKSAAPLPPALAASLCLALATIIWGAAFPVSKLVLADMDALSMTLVRYGFAAPIFVALLVWREGTGALRTEGATWRLLGLGTLGFAGFNLLMFYAVGMSRPEFGAIVMALQPLIAVLIHALRSGSRPAARTWLALALAVVGVVLLTTDGQLSRLTEHAAVLPTLMMIAGGSCWVLYSMGAAAFPTWSPLRYTALTGSAGGLALLLMWLVLGAAGGLRLPALSALPALTPALLFLTLLAAVLAVLSWNAGMRKLGAQRGMLFINLVPLTALAIGVLRGHPLGYGELTGAVLVLASLALNQLGAAKPGRPVATPPVVLATAK</sequence>
<name>A0ABP9QRV4_9RHOO</name>
<organism evidence="8 9">
    <name type="scientific">Viridibacterium curvum</name>
    <dbReference type="NCBI Taxonomy" id="1101404"/>
    <lineage>
        <taxon>Bacteria</taxon>
        <taxon>Pseudomonadati</taxon>
        <taxon>Pseudomonadota</taxon>
        <taxon>Betaproteobacteria</taxon>
        <taxon>Rhodocyclales</taxon>
        <taxon>Rhodocyclaceae</taxon>
        <taxon>Viridibacterium</taxon>
    </lineage>
</organism>
<evidence type="ECO:0000256" key="3">
    <source>
        <dbReference type="ARBA" id="ARBA00022692"/>
    </source>
</evidence>
<feature type="domain" description="EamA" evidence="7">
    <location>
        <begin position="17"/>
        <end position="149"/>
    </location>
</feature>
<feature type="transmembrane region" description="Helical" evidence="6">
    <location>
        <begin position="106"/>
        <end position="124"/>
    </location>
</feature>
<keyword evidence="4 6" id="KW-1133">Transmembrane helix</keyword>
<dbReference type="RefSeq" id="WP_345533188.1">
    <property type="nucleotide sequence ID" value="NZ_BAABLD010000008.1"/>
</dbReference>
<dbReference type="InterPro" id="IPR000620">
    <property type="entry name" value="EamA_dom"/>
</dbReference>
<feature type="transmembrane region" description="Helical" evidence="6">
    <location>
        <begin position="131"/>
        <end position="150"/>
    </location>
</feature>
<evidence type="ECO:0000313" key="9">
    <source>
        <dbReference type="Proteomes" id="UP001500547"/>
    </source>
</evidence>
<comment type="caution">
    <text evidence="8">The sequence shown here is derived from an EMBL/GenBank/DDBJ whole genome shotgun (WGS) entry which is preliminary data.</text>
</comment>
<comment type="subcellular location">
    <subcellularLocation>
        <location evidence="1">Cell membrane</location>
        <topology evidence="1">Multi-pass membrane protein</topology>
    </subcellularLocation>
</comment>
<dbReference type="EMBL" id="BAABLD010000008">
    <property type="protein sequence ID" value="GAA5166542.1"/>
    <property type="molecule type" value="Genomic_DNA"/>
</dbReference>
<dbReference type="Pfam" id="PF00892">
    <property type="entry name" value="EamA"/>
    <property type="match status" value="2"/>
</dbReference>
<evidence type="ECO:0000256" key="4">
    <source>
        <dbReference type="ARBA" id="ARBA00022989"/>
    </source>
</evidence>
<dbReference type="InterPro" id="IPR037185">
    <property type="entry name" value="EmrE-like"/>
</dbReference>
<dbReference type="PANTHER" id="PTHR42920:SF14">
    <property type="entry name" value="TRANSPORTER, DRUG_METABOLITE EXPORTER FAMILY"/>
    <property type="match status" value="1"/>
</dbReference>
<dbReference type="Proteomes" id="UP001500547">
    <property type="component" value="Unassembled WGS sequence"/>
</dbReference>
<keyword evidence="5 6" id="KW-0472">Membrane</keyword>